<keyword evidence="3" id="KW-1185">Reference proteome</keyword>
<organism evidence="2 3">
    <name type="scientific">Elysia marginata</name>
    <dbReference type="NCBI Taxonomy" id="1093978"/>
    <lineage>
        <taxon>Eukaryota</taxon>
        <taxon>Metazoa</taxon>
        <taxon>Spiralia</taxon>
        <taxon>Lophotrochozoa</taxon>
        <taxon>Mollusca</taxon>
        <taxon>Gastropoda</taxon>
        <taxon>Heterobranchia</taxon>
        <taxon>Euthyneura</taxon>
        <taxon>Panpulmonata</taxon>
        <taxon>Sacoglossa</taxon>
        <taxon>Placobranchoidea</taxon>
        <taxon>Plakobranchidae</taxon>
        <taxon>Elysia</taxon>
    </lineage>
</organism>
<dbReference type="InterPro" id="IPR000477">
    <property type="entry name" value="RT_dom"/>
</dbReference>
<dbReference type="PANTHER" id="PTHR47027">
    <property type="entry name" value="REVERSE TRANSCRIPTASE DOMAIN-CONTAINING PROTEIN"/>
    <property type="match status" value="1"/>
</dbReference>
<dbReference type="PROSITE" id="PS50878">
    <property type="entry name" value="RT_POL"/>
    <property type="match status" value="1"/>
</dbReference>
<dbReference type="PANTHER" id="PTHR47027:SF25">
    <property type="entry name" value="REVERSE TRANSCRIPTASE DOMAIN-CONTAINING PROTEIN"/>
    <property type="match status" value="1"/>
</dbReference>
<comment type="caution">
    <text evidence="2">The sequence shown here is derived from an EMBL/GenBank/DDBJ whole genome shotgun (WGS) entry which is preliminary data.</text>
</comment>
<evidence type="ECO:0000313" key="3">
    <source>
        <dbReference type="Proteomes" id="UP000762676"/>
    </source>
</evidence>
<evidence type="ECO:0000313" key="2">
    <source>
        <dbReference type="EMBL" id="GFR97959.1"/>
    </source>
</evidence>
<protein>
    <recommendedName>
        <fullName evidence="1">Reverse transcriptase domain-containing protein</fullName>
    </recommendedName>
</protein>
<name>A0AAV4HJY7_9GAST</name>
<feature type="domain" description="Reverse transcriptase" evidence="1">
    <location>
        <begin position="1"/>
        <end position="89"/>
    </location>
</feature>
<dbReference type="EMBL" id="BMAT01009076">
    <property type="protein sequence ID" value="GFR97959.1"/>
    <property type="molecule type" value="Genomic_DNA"/>
</dbReference>
<sequence>MDTNKSTRASQLEWLDFADAIALLSYNLNHQQMQEKTATLITTSKSLGLKINRNKTQIRRLKTSNNRPVTVEDEELEDVDSFTYLGSTINKEGGVVRIGYRAEEDMAQQDP</sequence>
<dbReference type="Proteomes" id="UP000762676">
    <property type="component" value="Unassembled WGS sequence"/>
</dbReference>
<evidence type="ECO:0000259" key="1">
    <source>
        <dbReference type="PROSITE" id="PS50878"/>
    </source>
</evidence>
<reference evidence="2 3" key="1">
    <citation type="journal article" date="2021" name="Elife">
        <title>Chloroplast acquisition without the gene transfer in kleptoplastic sea slugs, Plakobranchus ocellatus.</title>
        <authorList>
            <person name="Maeda T."/>
            <person name="Takahashi S."/>
            <person name="Yoshida T."/>
            <person name="Shimamura S."/>
            <person name="Takaki Y."/>
            <person name="Nagai Y."/>
            <person name="Toyoda A."/>
            <person name="Suzuki Y."/>
            <person name="Arimoto A."/>
            <person name="Ishii H."/>
            <person name="Satoh N."/>
            <person name="Nishiyama T."/>
            <person name="Hasebe M."/>
            <person name="Maruyama T."/>
            <person name="Minagawa J."/>
            <person name="Obokata J."/>
            <person name="Shigenobu S."/>
        </authorList>
    </citation>
    <scope>NUCLEOTIDE SEQUENCE [LARGE SCALE GENOMIC DNA]</scope>
</reference>
<accession>A0AAV4HJY7</accession>
<dbReference type="AlphaFoldDB" id="A0AAV4HJY7"/>
<gene>
    <name evidence="2" type="ORF">ElyMa_004489500</name>
</gene>
<proteinExistence type="predicted"/>